<dbReference type="InterPro" id="IPR000313">
    <property type="entry name" value="PWWP_dom"/>
</dbReference>
<dbReference type="Pfam" id="PF00855">
    <property type="entry name" value="PWWP"/>
    <property type="match status" value="1"/>
</dbReference>
<keyword evidence="4" id="KW-1185">Reference proteome</keyword>
<dbReference type="InterPro" id="IPR042778">
    <property type="entry name" value="ZCWPW1/ZCWPW2"/>
</dbReference>
<dbReference type="PANTHER" id="PTHR15999">
    <property type="entry name" value="ZINC FINGER CW-TYPE PWWP DOMAIN PROTEIN 1"/>
    <property type="match status" value="1"/>
</dbReference>
<feature type="region of interest" description="Disordered" evidence="1">
    <location>
        <begin position="133"/>
        <end position="167"/>
    </location>
</feature>
<evidence type="ECO:0000259" key="2">
    <source>
        <dbReference type="PROSITE" id="PS50812"/>
    </source>
</evidence>
<organism evidence="3 4">
    <name type="scientific">Sander lucioperca</name>
    <name type="common">Pike-perch</name>
    <name type="synonym">Perca lucioperca</name>
    <dbReference type="NCBI Taxonomy" id="283035"/>
    <lineage>
        <taxon>Eukaryota</taxon>
        <taxon>Metazoa</taxon>
        <taxon>Chordata</taxon>
        <taxon>Craniata</taxon>
        <taxon>Vertebrata</taxon>
        <taxon>Euteleostomi</taxon>
        <taxon>Actinopterygii</taxon>
        <taxon>Neopterygii</taxon>
        <taxon>Teleostei</taxon>
        <taxon>Neoteleostei</taxon>
        <taxon>Acanthomorphata</taxon>
        <taxon>Eupercaria</taxon>
        <taxon>Perciformes</taxon>
        <taxon>Percoidei</taxon>
        <taxon>Percidae</taxon>
        <taxon>Luciopercinae</taxon>
        <taxon>Sander</taxon>
    </lineage>
</organism>
<dbReference type="Proteomes" id="UP000694568">
    <property type="component" value="Unplaced"/>
</dbReference>
<feature type="region of interest" description="Disordered" evidence="1">
    <location>
        <begin position="1"/>
        <end position="21"/>
    </location>
</feature>
<dbReference type="CDD" id="cd20144">
    <property type="entry name" value="PWWP_NSD_rpt1"/>
    <property type="match status" value="1"/>
</dbReference>
<feature type="domain" description="PWWP" evidence="2">
    <location>
        <begin position="193"/>
        <end position="260"/>
    </location>
</feature>
<accession>A0A8D0A8Z6</accession>
<dbReference type="GO" id="GO:0005634">
    <property type="term" value="C:nucleus"/>
    <property type="evidence" value="ECO:0007669"/>
    <property type="project" value="TreeGrafter"/>
</dbReference>
<evidence type="ECO:0000313" key="3">
    <source>
        <dbReference type="Ensembl" id="ENSSLUP00000051715.1"/>
    </source>
</evidence>
<name>A0A8D0A8Z6_SANLU</name>
<dbReference type="SUPFAM" id="SSF63748">
    <property type="entry name" value="Tudor/PWWP/MBT"/>
    <property type="match status" value="1"/>
</dbReference>
<sequence length="410" mass="45178">MKQPPESLSVRKGGGDMSSDPALLMDKAAAQLAATLQDGALQKVAGHSHNNHSHERLKDLTSRVLNGDQDALPKLCAPEPPMLKGAEAPATNGTHQHNCTPDTEHELKVMIPQVVEQPLFEPCCANGTSLATATEGTISGPEKRKDSKKRRGGPHNPNLSSSVIPVEKEKSDLIPELTQEDAKDSPLLIRFSVGDLVWTKVSGYPWWPCMVTTDPEFNNHIKPKQKAVNSRSGLLYHVQYFGDAPERGYIFEKNMVSFTGEDQYQELSQGNKPPASRNSLILNMSLDERVVNFTFLYDDDGPHLNPCILEKLKPQQKSNEMDQETESRLSSDLHSPLVGPTNEPTAAPQSQDSTSTGKKTQASKTKLNWQRRGKGHLNNFLSKKQLSNTAGWLNLASAGMRLPELWNLPL</sequence>
<dbReference type="AlphaFoldDB" id="A0A8D0A8Z6"/>
<dbReference type="PROSITE" id="PS50812">
    <property type="entry name" value="PWWP"/>
    <property type="match status" value="1"/>
</dbReference>
<evidence type="ECO:0000313" key="4">
    <source>
        <dbReference type="Proteomes" id="UP000694568"/>
    </source>
</evidence>
<reference evidence="3" key="1">
    <citation type="submission" date="2025-08" db="UniProtKB">
        <authorList>
            <consortium name="Ensembl"/>
        </authorList>
    </citation>
    <scope>IDENTIFICATION</scope>
</reference>
<evidence type="ECO:0000256" key="1">
    <source>
        <dbReference type="SAM" id="MobiDB-lite"/>
    </source>
</evidence>
<proteinExistence type="predicted"/>
<dbReference type="Gene3D" id="2.30.30.140">
    <property type="match status" value="1"/>
</dbReference>
<dbReference type="Ensembl" id="ENSSLUT00000053234.1">
    <property type="protein sequence ID" value="ENSSLUP00000051715.1"/>
    <property type="gene ID" value="ENSSLUG00000022447.1"/>
</dbReference>
<dbReference type="GeneTree" id="ENSGT00940000157429"/>
<protein>
    <recommendedName>
        <fullName evidence="2">PWWP domain-containing protein</fullName>
    </recommendedName>
</protein>
<reference evidence="3" key="2">
    <citation type="submission" date="2025-09" db="UniProtKB">
        <authorList>
            <consortium name="Ensembl"/>
        </authorList>
    </citation>
    <scope>IDENTIFICATION</scope>
</reference>
<feature type="compositionally biased region" description="Polar residues" evidence="1">
    <location>
        <begin position="342"/>
        <end position="368"/>
    </location>
</feature>
<dbReference type="SMART" id="SM00293">
    <property type="entry name" value="PWWP"/>
    <property type="match status" value="1"/>
</dbReference>
<feature type="region of interest" description="Disordered" evidence="1">
    <location>
        <begin position="315"/>
        <end position="374"/>
    </location>
</feature>
<dbReference type="PANTHER" id="PTHR15999:SF2">
    <property type="entry name" value="ZINC FINGER CW-TYPE PWWP DOMAIN PROTEIN 1"/>
    <property type="match status" value="1"/>
</dbReference>